<dbReference type="AlphaFoldDB" id="A0A3T1D7Z3"/>
<dbReference type="InterPro" id="IPR052913">
    <property type="entry name" value="Glycopeptide_resist_protein"/>
</dbReference>
<keyword evidence="3" id="KW-1185">Reference proteome</keyword>
<name>A0A3T1D7Z3_9BACL</name>
<dbReference type="InterPro" id="IPR007391">
    <property type="entry name" value="Vancomycin_resist_VanW"/>
</dbReference>
<dbReference type="PANTHER" id="PTHR35788:SF1">
    <property type="entry name" value="EXPORTED PROTEIN"/>
    <property type="match status" value="1"/>
</dbReference>
<dbReference type="KEGG" id="cohn:KCTCHS21_35930"/>
<evidence type="ECO:0000256" key="1">
    <source>
        <dbReference type="SAM" id="MobiDB-lite"/>
    </source>
</evidence>
<dbReference type="EMBL" id="AP019400">
    <property type="protein sequence ID" value="BBI34194.1"/>
    <property type="molecule type" value="Genomic_DNA"/>
</dbReference>
<evidence type="ECO:0000313" key="3">
    <source>
        <dbReference type="Proteomes" id="UP000289856"/>
    </source>
</evidence>
<organism evidence="2 3">
    <name type="scientific">Cohnella abietis</name>
    <dbReference type="NCBI Taxonomy" id="2507935"/>
    <lineage>
        <taxon>Bacteria</taxon>
        <taxon>Bacillati</taxon>
        <taxon>Bacillota</taxon>
        <taxon>Bacilli</taxon>
        <taxon>Bacillales</taxon>
        <taxon>Paenibacillaceae</taxon>
        <taxon>Cohnella</taxon>
    </lineage>
</organism>
<accession>A0A3T1D7Z3</accession>
<protein>
    <recommendedName>
        <fullName evidence="4">Peptidoglycan binding domain-containing protein</fullName>
    </recommendedName>
</protein>
<reference evidence="2 3" key="1">
    <citation type="submission" date="2019-01" db="EMBL/GenBank/DDBJ databases">
        <title>Complete genome sequence of Cohnella hallensis HS21 isolated from Korean fir (Abies koreana) rhizospheric soil.</title>
        <authorList>
            <person name="Jiang L."/>
            <person name="Kang S.W."/>
            <person name="Kim S."/>
            <person name="Jung J."/>
            <person name="Kim C.Y."/>
            <person name="Kim D.H."/>
            <person name="Kim S.W."/>
            <person name="Lee J."/>
        </authorList>
    </citation>
    <scope>NUCLEOTIDE SEQUENCE [LARGE SCALE GENOMIC DNA]</scope>
    <source>
        <strain evidence="2 3">HS21</strain>
    </source>
</reference>
<evidence type="ECO:0000313" key="2">
    <source>
        <dbReference type="EMBL" id="BBI34194.1"/>
    </source>
</evidence>
<feature type="region of interest" description="Disordered" evidence="1">
    <location>
        <begin position="286"/>
        <end position="310"/>
    </location>
</feature>
<proteinExistence type="predicted"/>
<evidence type="ECO:0008006" key="4">
    <source>
        <dbReference type="Google" id="ProtNLM"/>
    </source>
</evidence>
<sequence>MGLHAIVGIMMLVQQALHPESLTVTQQGKSIASIQRSEYVLPFSGLPIVNDDKLSKLMDELDKLSYRAPVNAGLDGWGRIFPGQFGYKLDRRAFAEQFYSFMIEGTSSNLEVPQNKVYPKVDSELLESVKEKPIGQYTTYFNSNNKNRAHNILLAAQAINNQFVFPGESFSFNQVVGNRTEQKGYLRAKIIVRGEISEGIGGGICQTSSTLYNAVDRAGLQIVQRYSHSRRVPYVPPGRDATVSWYGPDFVFQNKYNQPILIRAISQGGQVSVIIYASESINAKKREVPSASKQLPQEVPDDQNVNGISP</sequence>
<dbReference type="Pfam" id="PF04294">
    <property type="entry name" value="VanW"/>
    <property type="match status" value="1"/>
</dbReference>
<dbReference type="PANTHER" id="PTHR35788">
    <property type="entry name" value="EXPORTED PROTEIN-RELATED"/>
    <property type="match status" value="1"/>
</dbReference>
<dbReference type="Proteomes" id="UP000289856">
    <property type="component" value="Chromosome"/>
</dbReference>
<gene>
    <name evidence="2" type="primary">yoaR</name>
    <name evidence="2" type="ORF">KCTCHS21_35930</name>
</gene>